<accession>A0ABR4Q0Q6</accession>
<dbReference type="InterPro" id="IPR009688">
    <property type="entry name" value="FAM210A/B-like_dom"/>
</dbReference>
<organism evidence="2 3">
    <name type="scientific">Taenia crassiceps</name>
    <dbReference type="NCBI Taxonomy" id="6207"/>
    <lineage>
        <taxon>Eukaryota</taxon>
        <taxon>Metazoa</taxon>
        <taxon>Spiralia</taxon>
        <taxon>Lophotrochozoa</taxon>
        <taxon>Platyhelminthes</taxon>
        <taxon>Cestoda</taxon>
        <taxon>Eucestoda</taxon>
        <taxon>Cyclophyllidea</taxon>
        <taxon>Taeniidae</taxon>
        <taxon>Taenia</taxon>
    </lineage>
</organism>
<dbReference type="EMBL" id="JAKROA010000019">
    <property type="protein sequence ID" value="KAL5103242.1"/>
    <property type="molecule type" value="Genomic_DNA"/>
</dbReference>
<evidence type="ECO:0000313" key="2">
    <source>
        <dbReference type="EMBL" id="KAL5103242.1"/>
    </source>
</evidence>
<dbReference type="Pfam" id="PF06916">
    <property type="entry name" value="FAM210A-B_dom"/>
    <property type="match status" value="1"/>
</dbReference>
<keyword evidence="3" id="KW-1185">Reference proteome</keyword>
<protein>
    <recommendedName>
        <fullName evidence="1">DUF1279 domain-containing protein</fullName>
    </recommendedName>
</protein>
<proteinExistence type="predicted"/>
<name>A0ABR4Q0Q6_9CEST</name>
<sequence>MYELLVSLHASKSMVKPFRVASGSVGVFTSAHVLYKVAMPFRYALTLWLTPLVVLRLRLGGWLPPLAEKDRLRNLVLEGVNGIQE</sequence>
<evidence type="ECO:0000313" key="3">
    <source>
        <dbReference type="Proteomes" id="UP001651158"/>
    </source>
</evidence>
<evidence type="ECO:0000259" key="1">
    <source>
        <dbReference type="Pfam" id="PF06916"/>
    </source>
</evidence>
<feature type="domain" description="DUF1279" evidence="1">
    <location>
        <begin position="3"/>
        <end position="52"/>
    </location>
</feature>
<dbReference type="Proteomes" id="UP001651158">
    <property type="component" value="Unassembled WGS sequence"/>
</dbReference>
<gene>
    <name evidence="2" type="ORF">TcWFU_004308</name>
</gene>
<reference evidence="2 3" key="1">
    <citation type="journal article" date="2022" name="Front. Cell. Infect. Microbiol.">
        <title>The Genomes of Two Strains of Taenia crassiceps the Animal Model for the Study of Human Cysticercosis.</title>
        <authorList>
            <person name="Bobes R.J."/>
            <person name="Estrada K."/>
            <person name="Rios-Valencia D.G."/>
            <person name="Calderon-Gallegos A."/>
            <person name="de la Torre P."/>
            <person name="Carrero J.C."/>
            <person name="Sanchez-Flores A."/>
            <person name="Laclette J.P."/>
        </authorList>
    </citation>
    <scope>NUCLEOTIDE SEQUENCE [LARGE SCALE GENOMIC DNA]</scope>
    <source>
        <strain evidence="2">WFUcys</strain>
    </source>
</reference>
<comment type="caution">
    <text evidence="2">The sequence shown here is derived from an EMBL/GenBank/DDBJ whole genome shotgun (WGS) entry which is preliminary data.</text>
</comment>